<dbReference type="RefSeq" id="XP_007414080.1">
    <property type="nucleotide sequence ID" value="XM_007414018.1"/>
</dbReference>
<dbReference type="KEGG" id="mlr:MELLADRAFT_109980"/>
<dbReference type="InParanoid" id="F4RY92"/>
<dbReference type="AlphaFoldDB" id="F4RY92"/>
<dbReference type="HOGENOM" id="CLU_2038575_0_0_1"/>
<accession>F4RY92</accession>
<sequence length="121" mass="13278">MFLLAGTGFGKSRVPKLFYLAHDQERYTPNVLSINPLDSLGEDQVSKKSVVQLKDVNLTGANCTKQVCDDVLQGKYNFVHVVGPLPIGAPASKESHVQADLTHVEESDYKPGQKLLLNNNQ</sequence>
<dbReference type="OrthoDB" id="2505066at2759"/>
<dbReference type="EMBL" id="GL883129">
    <property type="protein sequence ID" value="EGG02678.1"/>
    <property type="molecule type" value="Genomic_DNA"/>
</dbReference>
<dbReference type="GeneID" id="18923929"/>
<organism evidence="3">
    <name type="scientific">Melampsora larici-populina (strain 98AG31 / pathotype 3-4-7)</name>
    <name type="common">Poplar leaf rust fungus</name>
    <dbReference type="NCBI Taxonomy" id="747676"/>
    <lineage>
        <taxon>Eukaryota</taxon>
        <taxon>Fungi</taxon>
        <taxon>Dikarya</taxon>
        <taxon>Basidiomycota</taxon>
        <taxon>Pucciniomycotina</taxon>
        <taxon>Pucciniomycetes</taxon>
        <taxon>Pucciniales</taxon>
        <taxon>Melampsoraceae</taxon>
        <taxon>Melampsora</taxon>
    </lineage>
</organism>
<evidence type="ECO:0000313" key="3">
    <source>
        <dbReference type="Proteomes" id="UP000001072"/>
    </source>
</evidence>
<reference evidence="3" key="1">
    <citation type="journal article" date="2011" name="Proc. Natl. Acad. Sci. U.S.A.">
        <title>Obligate biotrophy features unraveled by the genomic analysis of rust fungi.</title>
        <authorList>
            <person name="Duplessis S."/>
            <person name="Cuomo C.A."/>
            <person name="Lin Y.-C."/>
            <person name="Aerts A."/>
            <person name="Tisserant E."/>
            <person name="Veneault-Fourrey C."/>
            <person name="Joly D.L."/>
            <person name="Hacquard S."/>
            <person name="Amselem J."/>
            <person name="Cantarel B.L."/>
            <person name="Chiu R."/>
            <person name="Coutinho P.M."/>
            <person name="Feau N."/>
            <person name="Field M."/>
            <person name="Frey P."/>
            <person name="Gelhaye E."/>
            <person name="Goldberg J."/>
            <person name="Grabherr M.G."/>
            <person name="Kodira C.D."/>
            <person name="Kohler A."/>
            <person name="Kuees U."/>
            <person name="Lindquist E.A."/>
            <person name="Lucas S.M."/>
            <person name="Mago R."/>
            <person name="Mauceli E."/>
            <person name="Morin E."/>
            <person name="Murat C."/>
            <person name="Pangilinan J.L."/>
            <person name="Park R."/>
            <person name="Pearson M."/>
            <person name="Quesneville H."/>
            <person name="Rouhier N."/>
            <person name="Sakthikumar S."/>
            <person name="Salamov A.A."/>
            <person name="Schmutz J."/>
            <person name="Selles B."/>
            <person name="Shapiro H."/>
            <person name="Tanguay P."/>
            <person name="Tuskan G.A."/>
            <person name="Henrissat B."/>
            <person name="Van de Peer Y."/>
            <person name="Rouze P."/>
            <person name="Ellis J.G."/>
            <person name="Dodds P.N."/>
            <person name="Schein J.E."/>
            <person name="Zhong S."/>
            <person name="Hamelin R.C."/>
            <person name="Grigoriev I.V."/>
            <person name="Szabo L.J."/>
            <person name="Martin F."/>
        </authorList>
    </citation>
    <scope>NUCLEOTIDE SEQUENCE [LARGE SCALE GENOMIC DNA]</scope>
    <source>
        <strain evidence="3">98AG31 / pathotype 3-4-7</strain>
    </source>
</reference>
<name>F4RY92_MELLP</name>
<evidence type="ECO:0000256" key="1">
    <source>
        <dbReference type="SAM" id="MobiDB-lite"/>
    </source>
</evidence>
<keyword evidence="3" id="KW-1185">Reference proteome</keyword>
<gene>
    <name evidence="2" type="ORF">MELLADRAFT_109980</name>
</gene>
<dbReference type="Proteomes" id="UP000001072">
    <property type="component" value="Unassembled WGS sequence"/>
</dbReference>
<evidence type="ECO:0000313" key="2">
    <source>
        <dbReference type="EMBL" id="EGG02678.1"/>
    </source>
</evidence>
<feature type="region of interest" description="Disordered" evidence="1">
    <location>
        <begin position="94"/>
        <end position="121"/>
    </location>
</feature>
<proteinExistence type="predicted"/>
<feature type="compositionally biased region" description="Basic and acidic residues" evidence="1">
    <location>
        <begin position="94"/>
        <end position="111"/>
    </location>
</feature>
<dbReference type="VEuPathDB" id="FungiDB:MELLADRAFT_109980"/>
<protein>
    <submittedName>
        <fullName evidence="2">Uncharacterized protein</fullName>
    </submittedName>
</protein>